<dbReference type="EMBL" id="CP003969">
    <property type="protein sequence ID" value="AGP38475.1"/>
    <property type="molecule type" value="Genomic_DNA"/>
</dbReference>
<dbReference type="AlphaFoldDB" id="S4Y2U8"/>
<evidence type="ECO:0000313" key="2">
    <source>
        <dbReference type="Proteomes" id="UP000014803"/>
    </source>
</evidence>
<dbReference type="STRING" id="1254432.SCE1572_30725"/>
<gene>
    <name evidence="1" type="ORF">SCE1572_30725</name>
</gene>
<accession>S4Y2U8</accession>
<dbReference type="KEGG" id="scu:SCE1572_30725"/>
<dbReference type="Proteomes" id="UP000014803">
    <property type="component" value="Chromosome"/>
</dbReference>
<dbReference type="HOGENOM" id="CLU_3405509_0_0_7"/>
<sequence>MRRAASRRVAPFGFGRDLVRFRVAAGVRFE</sequence>
<evidence type="ECO:0000313" key="1">
    <source>
        <dbReference type="EMBL" id="AGP38475.1"/>
    </source>
</evidence>
<protein>
    <submittedName>
        <fullName evidence="1">Uncharacterized protein</fullName>
    </submittedName>
</protein>
<dbReference type="PATRIC" id="fig|1254432.3.peg.6943"/>
<name>S4Y2U8_SORCE</name>
<proteinExistence type="predicted"/>
<organism evidence="1 2">
    <name type="scientific">Sorangium cellulosum So0157-2</name>
    <dbReference type="NCBI Taxonomy" id="1254432"/>
    <lineage>
        <taxon>Bacteria</taxon>
        <taxon>Pseudomonadati</taxon>
        <taxon>Myxococcota</taxon>
        <taxon>Polyangia</taxon>
        <taxon>Polyangiales</taxon>
        <taxon>Polyangiaceae</taxon>
        <taxon>Sorangium</taxon>
    </lineage>
</organism>
<reference evidence="1 2" key="1">
    <citation type="journal article" date="2013" name="Sci. Rep.">
        <title>Extraordinary expansion of a Sorangium cellulosum genome from an alkaline milieu.</title>
        <authorList>
            <person name="Han K."/>
            <person name="Li Z.F."/>
            <person name="Peng R."/>
            <person name="Zhu L.P."/>
            <person name="Zhou T."/>
            <person name="Wang L.G."/>
            <person name="Li S.G."/>
            <person name="Zhang X.B."/>
            <person name="Hu W."/>
            <person name="Wu Z.H."/>
            <person name="Qin N."/>
            <person name="Li Y.Z."/>
        </authorList>
    </citation>
    <scope>NUCLEOTIDE SEQUENCE [LARGE SCALE GENOMIC DNA]</scope>
    <source>
        <strain evidence="1 2">So0157-2</strain>
    </source>
</reference>